<accession>A0A3P6DIW8</accession>
<name>A0A3P6DIW8_BRACM</name>
<dbReference type="EMBL" id="LR031586">
    <property type="protein sequence ID" value="VDD23411.1"/>
    <property type="molecule type" value="Genomic_DNA"/>
</dbReference>
<reference evidence="1" key="1">
    <citation type="submission" date="2018-11" db="EMBL/GenBank/DDBJ databases">
        <authorList>
            <consortium name="Genoscope - CEA"/>
            <person name="William W."/>
        </authorList>
    </citation>
    <scope>NUCLEOTIDE SEQUENCE</scope>
</reference>
<sequence>MSLVRCLSLRSVLNARRYRSSYACLVPFNSRRDEEEEEEATRRFPETRSYHSFIHHQSSLIGGVSNFSRNRSSFHSPAIPSHRTISTFNFAGAIGTVEILTDWVLKSAVSNVHALHNVADALASLQHLLALLNAFTFSQWWVCIIVTSLLIRGVTIPVMIDWLNNIADFFKNVGLHSASAQGEALNKASLLTKSGRVMYTVLEKEFLGVKGSISGKGIQVPVFWLSTAELRQNMAGILVSCLRGKTFSAELIRNRVLSKGRLVIIVGDGFGLEIQIFDLDFSLILRRRQVQKQAQQYHQYLLE</sequence>
<evidence type="ECO:0000313" key="1">
    <source>
        <dbReference type="EMBL" id="VDD23411.1"/>
    </source>
</evidence>
<protein>
    <submittedName>
        <fullName evidence="1">Uncharacterized protein</fullName>
    </submittedName>
</protein>
<organism evidence="1">
    <name type="scientific">Brassica campestris</name>
    <name type="common">Field mustard</name>
    <dbReference type="NCBI Taxonomy" id="3711"/>
    <lineage>
        <taxon>Eukaryota</taxon>
        <taxon>Viridiplantae</taxon>
        <taxon>Streptophyta</taxon>
        <taxon>Embryophyta</taxon>
        <taxon>Tracheophyta</taxon>
        <taxon>Spermatophyta</taxon>
        <taxon>Magnoliopsida</taxon>
        <taxon>eudicotyledons</taxon>
        <taxon>Gunneridae</taxon>
        <taxon>Pentapetalae</taxon>
        <taxon>rosids</taxon>
        <taxon>malvids</taxon>
        <taxon>Brassicales</taxon>
        <taxon>Brassicaceae</taxon>
        <taxon>Brassiceae</taxon>
        <taxon>Brassica</taxon>
    </lineage>
</organism>
<dbReference type="AlphaFoldDB" id="A0A3P6DIW8"/>
<proteinExistence type="predicted"/>
<gene>
    <name evidence="1" type="ORF">BRASC36T46092Z</name>
</gene>